<feature type="binding site" evidence="5">
    <location>
        <begin position="164"/>
        <end position="167"/>
    </location>
    <ligand>
        <name>NADP(+)</name>
        <dbReference type="ChEBI" id="CHEBI:58349"/>
    </ligand>
</feature>
<dbReference type="Gene3D" id="3.90.25.10">
    <property type="entry name" value="UDP-galactose 4-epimerase, domain 1"/>
    <property type="match status" value="1"/>
</dbReference>
<dbReference type="PANTHER" id="PTHR43238:SF1">
    <property type="entry name" value="GDP-L-FUCOSE SYNTHASE"/>
    <property type="match status" value="1"/>
</dbReference>
<dbReference type="InterPro" id="IPR036291">
    <property type="entry name" value="NAD(P)-bd_dom_sf"/>
</dbReference>
<dbReference type="EMBL" id="CP071869">
    <property type="protein sequence ID" value="QTE21495.1"/>
    <property type="molecule type" value="Genomic_DNA"/>
</dbReference>
<keyword evidence="3 5" id="KW-0560">Oxidoreductase</keyword>
<evidence type="ECO:0000256" key="3">
    <source>
        <dbReference type="ARBA" id="ARBA00023002"/>
    </source>
</evidence>
<feature type="site" description="Important for catalytic activity" evidence="5">
    <location>
        <position position="110"/>
    </location>
</feature>
<keyword evidence="2 5" id="KW-0521">NADP</keyword>
<dbReference type="Pfam" id="PF01370">
    <property type="entry name" value="Epimerase"/>
    <property type="match status" value="1"/>
</dbReference>
<feature type="binding site" evidence="5">
    <location>
        <position position="239"/>
    </location>
    <ligand>
        <name>substrate</name>
    </ligand>
</feature>
<dbReference type="InterPro" id="IPR028614">
    <property type="entry name" value="GDP_fucose/colitose_synth"/>
</dbReference>
<dbReference type="CDD" id="cd05239">
    <property type="entry name" value="GDP_FS_SDR_e"/>
    <property type="match status" value="1"/>
</dbReference>
<keyword evidence="5" id="KW-0511">Multifunctional enzyme</keyword>
<gene>
    <name evidence="5" type="primary">fcl</name>
    <name evidence="7" type="ORF">J3359_11745</name>
</gene>
<dbReference type="InterPro" id="IPR001509">
    <property type="entry name" value="Epimerase_deHydtase"/>
</dbReference>
<dbReference type="GO" id="GO:0070401">
    <property type="term" value="F:NADP+ binding"/>
    <property type="evidence" value="ECO:0007669"/>
    <property type="project" value="UniProtKB-UniRule"/>
</dbReference>
<feature type="binding site" evidence="5">
    <location>
        <position position="141"/>
    </location>
    <ligand>
        <name>NADP(+)</name>
        <dbReference type="ChEBI" id="CHEBI:58349"/>
    </ligand>
</feature>
<dbReference type="Gene3D" id="3.40.50.720">
    <property type="entry name" value="NAD(P)-binding Rossmann-like Domain"/>
    <property type="match status" value="1"/>
</dbReference>
<dbReference type="SUPFAM" id="SSF51735">
    <property type="entry name" value="NAD(P)-binding Rossmann-fold domains"/>
    <property type="match status" value="1"/>
</dbReference>
<dbReference type="AlphaFoldDB" id="A0A975H8D9"/>
<feature type="domain" description="NAD-dependent epimerase/dehydratase" evidence="6">
    <location>
        <begin position="7"/>
        <end position="262"/>
    </location>
</feature>
<feature type="binding site" evidence="5">
    <location>
        <begin position="106"/>
        <end position="109"/>
    </location>
    <ligand>
        <name>NADP(+)</name>
        <dbReference type="ChEBI" id="CHEBI:58349"/>
    </ligand>
</feature>
<dbReference type="KEGG" id="pcea:J3359_11745"/>
<evidence type="ECO:0000256" key="2">
    <source>
        <dbReference type="ARBA" id="ARBA00022857"/>
    </source>
</evidence>
<feature type="binding site" evidence="5">
    <location>
        <begin position="11"/>
        <end position="17"/>
    </location>
    <ligand>
        <name>NADP(+)</name>
        <dbReference type="ChEBI" id="CHEBI:58349"/>
    </ligand>
</feature>
<feature type="binding site" evidence="5">
    <location>
        <position position="188"/>
    </location>
    <ligand>
        <name>substrate</name>
    </ligand>
</feature>
<sequence length="346" mass="38960">MNKSDKIFLAGHRGLVGSALLKNLQGRGFKNIVTKTHKELDLTNQQATANFFAKEKPDYVFLAAAKVGGIVANNTYRADFIYHNLMIQNNVIHESYVSGVKKLLFLGSTCIYPKNATQPIKEDSLLTDVLEYTNEPYAIAKIAGIKLCESYNLQYRTNFISVMPTNLYGPNDNFDLEKSHVLPALIKKIHLAKLLEEGKKDAVVKDLGVSNFGEAETVLSKFGVSSENIEVWGTGNPMREFLWSEDMADACVHIMQNVDFKDLIKDKKDVRNTHINIGTGNDISIKDLANLIKEIVGYKGKFVFNKDKPDGTMRKVTDVSKLEKLGWQHAVKLEKGVQMMYDWYLK</sequence>
<dbReference type="PANTHER" id="PTHR43238">
    <property type="entry name" value="GDP-L-FUCOSE SYNTHASE"/>
    <property type="match status" value="1"/>
</dbReference>
<feature type="active site" description="Proton donor/acceptor" evidence="5">
    <location>
        <position position="137"/>
    </location>
</feature>
<feature type="binding site" evidence="5">
    <location>
        <position position="180"/>
    </location>
    <ligand>
        <name>NADP(+)</name>
        <dbReference type="ChEBI" id="CHEBI:58349"/>
    </ligand>
</feature>
<feature type="binding site" evidence="5">
    <location>
        <position position="232"/>
    </location>
    <ligand>
        <name>substrate</name>
    </ligand>
</feature>
<keyword evidence="4 5" id="KW-0413">Isomerase</keyword>
<organism evidence="7 8">
    <name type="scientific">Polaribacter cellanae</name>
    <dbReference type="NCBI Taxonomy" id="2818493"/>
    <lineage>
        <taxon>Bacteria</taxon>
        <taxon>Pseudomonadati</taxon>
        <taxon>Bacteroidota</taxon>
        <taxon>Flavobacteriia</taxon>
        <taxon>Flavobacteriales</taxon>
        <taxon>Flavobacteriaceae</taxon>
    </lineage>
</organism>
<reference evidence="7 8" key="1">
    <citation type="submission" date="2021-03" db="EMBL/GenBank/DDBJ databases">
        <title>Complete genome of Polaribacter_sp.SM13.</title>
        <authorList>
            <person name="Jeong S.W."/>
            <person name="Bae J.W."/>
        </authorList>
    </citation>
    <scope>NUCLEOTIDE SEQUENCE [LARGE SCALE GENOMIC DNA]</scope>
    <source>
        <strain evidence="7 8">SM13</strain>
    </source>
</reference>
<evidence type="ECO:0000256" key="5">
    <source>
        <dbReference type="HAMAP-Rule" id="MF_00956"/>
    </source>
</evidence>
<dbReference type="Proteomes" id="UP000663920">
    <property type="component" value="Chromosome"/>
</dbReference>
<dbReference type="GO" id="GO:0042351">
    <property type="term" value="P:'de novo' GDP-L-fucose biosynthetic process"/>
    <property type="evidence" value="ECO:0007669"/>
    <property type="project" value="UniProtKB-UniRule"/>
</dbReference>
<feature type="site" description="Important for catalytic activity" evidence="5">
    <location>
        <position position="108"/>
    </location>
</feature>
<dbReference type="HAMAP" id="MF_00956">
    <property type="entry name" value="GDP_fucose_synth"/>
    <property type="match status" value="1"/>
</dbReference>
<comment type="similarity">
    <text evidence="1 5">Belongs to the NAD(P)-dependent epimerase/dehydratase family. Fucose synthase subfamily.</text>
</comment>
<evidence type="ECO:0000256" key="4">
    <source>
        <dbReference type="ARBA" id="ARBA00023235"/>
    </source>
</evidence>
<evidence type="ECO:0000259" key="6">
    <source>
        <dbReference type="Pfam" id="PF01370"/>
    </source>
</evidence>
<comment type="pathway">
    <text evidence="5">Nucleotide-sugar biosynthesis; GDP-L-fucose biosynthesis via de novo pathway; GDP-L-fucose from GDP-alpha-D-mannose: step 2/2.</text>
</comment>
<evidence type="ECO:0000313" key="7">
    <source>
        <dbReference type="EMBL" id="QTE21495.1"/>
    </source>
</evidence>
<dbReference type="GO" id="GO:0050577">
    <property type="term" value="F:GDP-L-fucose synthase activity"/>
    <property type="evidence" value="ECO:0007669"/>
    <property type="project" value="UniProtKB-UniRule"/>
</dbReference>
<dbReference type="PROSITE" id="PS00062">
    <property type="entry name" value="ALDOKETO_REDUCTASE_2"/>
    <property type="match status" value="1"/>
</dbReference>
<dbReference type="InterPro" id="IPR018170">
    <property type="entry name" value="Aldo/ket_reductase_CS"/>
</dbReference>
<name>A0A975H8D9_9FLAO</name>
<dbReference type="RefSeq" id="WP_208077053.1">
    <property type="nucleotide sequence ID" value="NZ_CP071869.1"/>
</dbReference>
<dbReference type="GO" id="GO:0016853">
    <property type="term" value="F:isomerase activity"/>
    <property type="evidence" value="ECO:0007669"/>
    <property type="project" value="UniProtKB-KW"/>
</dbReference>
<feature type="binding site" evidence="5">
    <location>
        <position position="310"/>
    </location>
    <ligand>
        <name>substrate</name>
    </ligand>
</feature>
<accession>A0A975H8D9</accession>
<comment type="function">
    <text evidence="5">Catalyzes the two-step NADP-dependent conversion of GDP-4-dehydro-6-deoxy-D-mannose to GDP-fucose, involving an epimerase and a reductase reaction.</text>
</comment>
<keyword evidence="8" id="KW-1185">Reference proteome</keyword>
<evidence type="ECO:0000313" key="8">
    <source>
        <dbReference type="Proteomes" id="UP000663920"/>
    </source>
</evidence>
<protein>
    <recommendedName>
        <fullName evidence="5">GDP-L-fucose synthase</fullName>
        <ecNumber evidence="5">1.1.1.271</ecNumber>
    </recommendedName>
    <alternativeName>
        <fullName evidence="5">GDP-4-keto-6-deoxy-D-mannose-3,5-epimerase-4-reductase</fullName>
    </alternativeName>
</protein>
<dbReference type="EC" id="1.1.1.271" evidence="5"/>
<evidence type="ECO:0000256" key="1">
    <source>
        <dbReference type="ARBA" id="ARBA00005959"/>
    </source>
</evidence>
<proteinExistence type="inferred from homology"/>
<dbReference type="FunFam" id="3.40.50.720:FF:000394">
    <property type="entry name" value="GDP-L-fucose synthase"/>
    <property type="match status" value="1"/>
</dbReference>
<comment type="catalytic activity">
    <reaction evidence="5">
        <text>GDP-beta-L-fucose + NADP(+) = GDP-4-dehydro-alpha-D-rhamnose + NADPH + H(+)</text>
        <dbReference type="Rhea" id="RHEA:18885"/>
        <dbReference type="ChEBI" id="CHEBI:15378"/>
        <dbReference type="ChEBI" id="CHEBI:57273"/>
        <dbReference type="ChEBI" id="CHEBI:57783"/>
        <dbReference type="ChEBI" id="CHEBI:57964"/>
        <dbReference type="ChEBI" id="CHEBI:58349"/>
        <dbReference type="EC" id="1.1.1.271"/>
    </reaction>
</comment>